<evidence type="ECO:0000256" key="1">
    <source>
        <dbReference type="SAM" id="MobiDB-lite"/>
    </source>
</evidence>
<feature type="compositionally biased region" description="Polar residues" evidence="1">
    <location>
        <begin position="93"/>
        <end position="102"/>
    </location>
</feature>
<name>A0A178ZDB4_9EURO</name>
<sequence length="102" mass="11372">MSSTQLFLGLSLFFAKLPTSLETLESTVNVGRREGKRSTWTFRPAINSGATYPERVPSSSTKTREIPFMLSCSYGEGRSFYHPHPEGKLETGIQPTKDNLQS</sequence>
<dbReference type="Proteomes" id="UP000078343">
    <property type="component" value="Unassembled WGS sequence"/>
</dbReference>
<evidence type="ECO:0000313" key="3">
    <source>
        <dbReference type="EMBL" id="OAP57769.1"/>
    </source>
</evidence>
<proteinExistence type="predicted"/>
<dbReference type="GeneID" id="30012675"/>
<evidence type="ECO:0008006" key="5">
    <source>
        <dbReference type="Google" id="ProtNLM"/>
    </source>
</evidence>
<dbReference type="AlphaFoldDB" id="A0A178ZDB4"/>
<dbReference type="RefSeq" id="XP_018691136.1">
    <property type="nucleotide sequence ID" value="XM_018840015.1"/>
</dbReference>
<keyword evidence="2" id="KW-0732">Signal</keyword>
<organism evidence="3 4">
    <name type="scientific">Fonsecaea erecta</name>
    <dbReference type="NCBI Taxonomy" id="1367422"/>
    <lineage>
        <taxon>Eukaryota</taxon>
        <taxon>Fungi</taxon>
        <taxon>Dikarya</taxon>
        <taxon>Ascomycota</taxon>
        <taxon>Pezizomycotina</taxon>
        <taxon>Eurotiomycetes</taxon>
        <taxon>Chaetothyriomycetidae</taxon>
        <taxon>Chaetothyriales</taxon>
        <taxon>Herpotrichiellaceae</taxon>
        <taxon>Fonsecaea</taxon>
    </lineage>
</organism>
<keyword evidence="4" id="KW-1185">Reference proteome</keyword>
<comment type="caution">
    <text evidence="3">The sequence shown here is derived from an EMBL/GenBank/DDBJ whole genome shotgun (WGS) entry which is preliminary data.</text>
</comment>
<protein>
    <recommendedName>
        <fullName evidence="5">Secreted protein</fullName>
    </recommendedName>
</protein>
<feature type="chain" id="PRO_5008098453" description="Secreted protein" evidence="2">
    <location>
        <begin position="24"/>
        <end position="102"/>
    </location>
</feature>
<feature type="region of interest" description="Disordered" evidence="1">
    <location>
        <begin position="81"/>
        <end position="102"/>
    </location>
</feature>
<accession>A0A178ZDB4</accession>
<gene>
    <name evidence="3" type="ORF">AYL99_08507</name>
</gene>
<reference evidence="3 4" key="1">
    <citation type="submission" date="2016-04" db="EMBL/GenBank/DDBJ databases">
        <title>Draft genome of Fonsecaea erecta CBS 125763.</title>
        <authorList>
            <person name="Weiss V.A."/>
            <person name="Vicente V.A."/>
            <person name="Raittz R.T."/>
            <person name="Moreno L.F."/>
            <person name="De Souza E.M."/>
            <person name="Pedrosa F.O."/>
            <person name="Steffens M.B."/>
            <person name="Faoro H."/>
            <person name="Tadra-Sfeir M.Z."/>
            <person name="Najafzadeh M.J."/>
            <person name="Felipe M.S."/>
            <person name="Teixeira M."/>
            <person name="Sun J."/>
            <person name="Xi L."/>
            <person name="Gomes R."/>
            <person name="De Azevedo C.M."/>
            <person name="Salgado C.G."/>
            <person name="Da Silva M.B."/>
            <person name="Nascimento M.F."/>
            <person name="Queiroz-Telles F."/>
            <person name="Attili D.S."/>
            <person name="Gorbushina A."/>
        </authorList>
    </citation>
    <scope>NUCLEOTIDE SEQUENCE [LARGE SCALE GENOMIC DNA]</scope>
    <source>
        <strain evidence="3 4">CBS 125763</strain>
    </source>
</reference>
<dbReference type="EMBL" id="LVYI01000007">
    <property type="protein sequence ID" value="OAP57769.1"/>
    <property type="molecule type" value="Genomic_DNA"/>
</dbReference>
<evidence type="ECO:0000313" key="4">
    <source>
        <dbReference type="Proteomes" id="UP000078343"/>
    </source>
</evidence>
<evidence type="ECO:0000256" key="2">
    <source>
        <dbReference type="SAM" id="SignalP"/>
    </source>
</evidence>
<feature type="signal peptide" evidence="2">
    <location>
        <begin position="1"/>
        <end position="23"/>
    </location>
</feature>